<comment type="cofactor">
    <cofactor evidence="1 10">
        <name>[4Fe-4S] cluster</name>
        <dbReference type="ChEBI" id="CHEBI:49883"/>
    </cofactor>
</comment>
<dbReference type="HOGENOM" id="CLU_037146_0_0_2"/>
<keyword evidence="8 10" id="KW-0411">Iron-sulfur</keyword>
<dbReference type="Proteomes" id="UP000000641">
    <property type="component" value="Chromosome"/>
</dbReference>
<dbReference type="InterPro" id="IPR042264">
    <property type="entry name" value="DPH1/DPH2_2"/>
</dbReference>
<proteinExistence type="inferred from homology"/>
<dbReference type="InterPro" id="IPR022428">
    <property type="entry name" value="Dph2_arc"/>
</dbReference>
<organism evidence="11 12">
    <name type="scientific">Thermofilum pendens (strain DSM 2475 / Hrk 5)</name>
    <dbReference type="NCBI Taxonomy" id="368408"/>
    <lineage>
        <taxon>Archaea</taxon>
        <taxon>Thermoproteota</taxon>
        <taxon>Thermoprotei</taxon>
        <taxon>Thermofilales</taxon>
        <taxon>Thermofilaceae</taxon>
        <taxon>Thermofilum</taxon>
    </lineage>
</organism>
<dbReference type="InterPro" id="IPR016435">
    <property type="entry name" value="DPH1/DPH2"/>
</dbReference>
<keyword evidence="4 10" id="KW-0808">Transferase</keyword>
<dbReference type="GO" id="GO:0017183">
    <property type="term" value="P:protein histidyl modification to diphthamide"/>
    <property type="evidence" value="ECO:0007669"/>
    <property type="project" value="UniProtKB-UniRule"/>
</dbReference>
<evidence type="ECO:0000256" key="3">
    <source>
        <dbReference type="ARBA" id="ARBA00012221"/>
    </source>
</evidence>
<protein>
    <recommendedName>
        <fullName evidence="3 10">2-(3-amino-3-carboxypropyl)histidine synthase</fullName>
        <ecNumber evidence="3 10">2.5.1.108</ecNumber>
    </recommendedName>
</protein>
<comment type="similarity">
    <text evidence="10">Belongs to the DPH1/DPH2 family.</text>
</comment>
<dbReference type="eggNOG" id="arCOG04112">
    <property type="taxonomic scope" value="Archaea"/>
</dbReference>
<accession>A1RYK3</accession>
<evidence type="ECO:0000256" key="9">
    <source>
        <dbReference type="ARBA" id="ARBA00048403"/>
    </source>
</evidence>
<dbReference type="PANTHER" id="PTHR10762:SF1">
    <property type="entry name" value="2-(3-AMINO-3-CARBOXYPROPYL)HISTIDINE SYNTHASE SUBUNIT 1"/>
    <property type="match status" value="1"/>
</dbReference>
<dbReference type="NCBIfam" id="TIGR00322">
    <property type="entry name" value="diphth2_R"/>
    <property type="match status" value="1"/>
</dbReference>
<dbReference type="GO" id="GO:0051539">
    <property type="term" value="F:4 iron, 4 sulfur cluster binding"/>
    <property type="evidence" value="ECO:0007669"/>
    <property type="project" value="UniProtKB-UniRule"/>
</dbReference>
<evidence type="ECO:0000313" key="12">
    <source>
        <dbReference type="Proteomes" id="UP000000641"/>
    </source>
</evidence>
<keyword evidence="5 10" id="KW-0949">S-adenosyl-L-methionine</keyword>
<dbReference type="STRING" id="368408.Tpen_0882"/>
<sequence length="340" mass="36908">MEAGLSVGGYEVDLRPVREIRKLGARRVLLQAPDGLKHVARELAARLAADGVEAYVSGGHAWGGCDVALQEARAINADAILHLGHHGFVGARVDAPPVIFVPVYYEGLLFETFEKVVRNVALKGYRRVTIGTTYQHAKYFSRLVRLAEDAGLTVAGRHLDGYLGLVVGCNYAALAEDAEAVIVVAGGVFHALGAALWTGAPTWRVDPYTGDYGPVDVKPIVARRLRDLSRAIEARSFLVAVSSKTGQRRPEIARRIRDLLAERGLRAELAVFDEVTREGLLNLGSYDAYVNTACPRLAVDDPDLFPGPVVNPGELKYVLKGSLEGYSPRDLFRFDVLAPP</sequence>
<dbReference type="GO" id="GO:0090560">
    <property type="term" value="F:2-(3-amino-3-carboxypropyl)histidine synthase activity"/>
    <property type="evidence" value="ECO:0007669"/>
    <property type="project" value="UniProtKB-UniRule"/>
</dbReference>
<dbReference type="Gene3D" id="3.40.50.11860">
    <property type="entry name" value="Diphthamide synthesis DPH1/DPH2 domain 3"/>
    <property type="match status" value="1"/>
</dbReference>
<comment type="function">
    <text evidence="10">Catalyzes the first step of diphthamide biosynthesis, i.e. the transfer of the 3-amino-3-carboxypropyl group from S-adenosyl-L-methionine (SAM) to the C2 position of the imidazole ring of the target histidine residue in translation elongation factor 2 (EF-2).</text>
</comment>
<evidence type="ECO:0000256" key="6">
    <source>
        <dbReference type="ARBA" id="ARBA00022723"/>
    </source>
</evidence>
<dbReference type="PIRSF" id="PIRSF004967">
    <property type="entry name" value="DPH1"/>
    <property type="match status" value="1"/>
</dbReference>
<evidence type="ECO:0000256" key="1">
    <source>
        <dbReference type="ARBA" id="ARBA00001966"/>
    </source>
</evidence>
<dbReference type="UniPathway" id="UPA00559"/>
<dbReference type="Pfam" id="PF01866">
    <property type="entry name" value="Diphthamide_syn"/>
    <property type="match status" value="1"/>
</dbReference>
<evidence type="ECO:0000256" key="10">
    <source>
        <dbReference type="PIRNR" id="PIRNR004967"/>
    </source>
</evidence>
<dbReference type="SFLD" id="SFLDS00032">
    <property type="entry name" value="Radical_SAM_3-amino-3-carboxyp"/>
    <property type="match status" value="1"/>
</dbReference>
<dbReference type="InterPro" id="IPR035435">
    <property type="entry name" value="DPH1/DPH2_euk_archaea"/>
</dbReference>
<evidence type="ECO:0000256" key="5">
    <source>
        <dbReference type="ARBA" id="ARBA00022691"/>
    </source>
</evidence>
<comment type="catalytic activity">
    <reaction evidence="9 10">
        <text>L-histidyl-[translation elongation factor 2] + S-adenosyl-L-methionine = 2-[(3S)-amino-3-carboxypropyl]-L-histidyl-[translation elongation factor 2] + S-methyl-5'-thioadenosine + H(+)</text>
        <dbReference type="Rhea" id="RHEA:36783"/>
        <dbReference type="Rhea" id="RHEA-COMP:9748"/>
        <dbReference type="Rhea" id="RHEA-COMP:9749"/>
        <dbReference type="ChEBI" id="CHEBI:15378"/>
        <dbReference type="ChEBI" id="CHEBI:17509"/>
        <dbReference type="ChEBI" id="CHEBI:29979"/>
        <dbReference type="ChEBI" id="CHEBI:59789"/>
        <dbReference type="ChEBI" id="CHEBI:73995"/>
        <dbReference type="EC" id="2.5.1.108"/>
    </reaction>
</comment>
<evidence type="ECO:0000313" key="11">
    <source>
        <dbReference type="EMBL" id="ABL78283.1"/>
    </source>
</evidence>
<evidence type="ECO:0000256" key="7">
    <source>
        <dbReference type="ARBA" id="ARBA00023004"/>
    </source>
</evidence>
<dbReference type="EnsemblBacteria" id="ABL78283">
    <property type="protein sequence ID" value="ABL78283"/>
    <property type="gene ID" value="Tpen_0882"/>
</dbReference>
<dbReference type="OrthoDB" id="314at2157"/>
<evidence type="ECO:0000256" key="4">
    <source>
        <dbReference type="ARBA" id="ARBA00022679"/>
    </source>
</evidence>
<dbReference type="KEGG" id="tpe:Tpen_0882"/>
<dbReference type="PANTHER" id="PTHR10762">
    <property type="entry name" value="DIPHTHAMIDE BIOSYNTHESIS PROTEIN"/>
    <property type="match status" value="1"/>
</dbReference>
<dbReference type="EC" id="2.5.1.108" evidence="3 10"/>
<evidence type="ECO:0000256" key="8">
    <source>
        <dbReference type="ARBA" id="ARBA00023014"/>
    </source>
</evidence>
<dbReference type="InterPro" id="IPR042265">
    <property type="entry name" value="DPH1/DPH2_3"/>
</dbReference>
<keyword evidence="6 10" id="KW-0479">Metal-binding</keyword>
<dbReference type="Gene3D" id="3.40.50.11850">
    <property type="entry name" value="Diphthamide synthesis DPH1/DPH2 domain 2"/>
    <property type="match status" value="1"/>
</dbReference>
<dbReference type="InterPro" id="IPR042263">
    <property type="entry name" value="DPH1/DPH2_1"/>
</dbReference>
<dbReference type="GeneID" id="4600825"/>
<keyword evidence="12" id="KW-1185">Reference proteome</keyword>
<dbReference type="RefSeq" id="WP_011752548.1">
    <property type="nucleotide sequence ID" value="NC_008698.1"/>
</dbReference>
<reference evidence="12" key="1">
    <citation type="journal article" date="2008" name="J. Bacteriol.">
        <title>Genome sequence of Thermofilum pendens reveals an exceptional loss of biosynthetic pathways without genome reduction.</title>
        <authorList>
            <person name="Anderson I."/>
            <person name="Rodriguez J."/>
            <person name="Susanti D."/>
            <person name="Porat I."/>
            <person name="Reich C."/>
            <person name="Ulrich L.E."/>
            <person name="Elkins J.G."/>
            <person name="Mavromatis K."/>
            <person name="Lykidis A."/>
            <person name="Kim E."/>
            <person name="Thompson L.S."/>
            <person name="Nolan M."/>
            <person name="Land M."/>
            <person name="Copeland A."/>
            <person name="Lapidus A."/>
            <person name="Lucas S."/>
            <person name="Detter C."/>
            <person name="Zhulin I.B."/>
            <person name="Olsen G.J."/>
            <person name="Whitman W."/>
            <person name="Mukhopadhyay B."/>
            <person name="Bristow J."/>
            <person name="Kyrpides N."/>
        </authorList>
    </citation>
    <scope>NUCLEOTIDE SEQUENCE [LARGE SCALE GENOMIC DNA]</scope>
    <source>
        <strain evidence="12">DSM 2475 / Hrk 5</strain>
    </source>
</reference>
<dbReference type="EMBL" id="CP000505">
    <property type="protein sequence ID" value="ABL78283.1"/>
    <property type="molecule type" value="Genomic_DNA"/>
</dbReference>
<keyword evidence="7 10" id="KW-0408">Iron</keyword>
<evidence type="ECO:0000256" key="2">
    <source>
        <dbReference type="ARBA" id="ARBA00005156"/>
    </source>
</evidence>
<dbReference type="GO" id="GO:0046872">
    <property type="term" value="F:metal ion binding"/>
    <property type="evidence" value="ECO:0007669"/>
    <property type="project" value="UniProtKB-KW"/>
</dbReference>
<dbReference type="NCBIfam" id="TIGR03682">
    <property type="entry name" value="arCOG04112"/>
    <property type="match status" value="1"/>
</dbReference>
<gene>
    <name evidence="11" type="ordered locus">Tpen_0882</name>
</gene>
<dbReference type="AlphaFoldDB" id="A1RYK3"/>
<comment type="pathway">
    <text evidence="2 10">Protein modification; peptidyl-diphthamide biosynthesis.</text>
</comment>
<keyword evidence="10" id="KW-0004">4Fe-4S</keyword>
<dbReference type="Gene3D" id="3.40.50.11840">
    <property type="entry name" value="Diphthamide synthesis DPH1/DPH2 domain 1"/>
    <property type="match status" value="1"/>
</dbReference>
<name>A1RYK3_THEPD</name>